<accession>A0ABU8H4W4</accession>
<sequence>MAQRFRDAKPGVSVTIDPRDALTLRVTMPGREPMTVMLDHLRHVCSHSTPADCASTKTEFVENTLALPPKPQFNRSQLRIVIRGKDYVDYVKSTMAGERLPVMHPVGEDLFAIVAAVTAKTTVLMSPARLRDLGLNPAEGWTLALRQTRATLPKLPTVAALRNAPIVFEHWPLAAALLIDLPGWARLSAAIGPDLFVTVVADDYVFVATKPDGVDFDGFKAAVVEDCEQQSRCVSPNVYRFRNGMWRIAR</sequence>
<gene>
    <name evidence="1" type="ORF">V8201_12975</name>
</gene>
<evidence type="ECO:0000313" key="1">
    <source>
        <dbReference type="EMBL" id="MEI5687996.1"/>
    </source>
</evidence>
<dbReference type="RefSeq" id="WP_336545564.1">
    <property type="nucleotide sequence ID" value="NZ_JBBBDM010000006.1"/>
</dbReference>
<keyword evidence="2" id="KW-1185">Reference proteome</keyword>
<proteinExistence type="predicted"/>
<comment type="caution">
    <text evidence="1">The sequence shown here is derived from an EMBL/GenBank/DDBJ whole genome shotgun (WGS) entry which is preliminary data.</text>
</comment>
<protein>
    <submittedName>
        <fullName evidence="1">Uncharacterized protein</fullName>
    </submittedName>
</protein>
<dbReference type="EMBL" id="JBBBDM010000006">
    <property type="protein sequence ID" value="MEI5687996.1"/>
    <property type="molecule type" value="Genomic_DNA"/>
</dbReference>
<evidence type="ECO:0000313" key="2">
    <source>
        <dbReference type="Proteomes" id="UP001367771"/>
    </source>
</evidence>
<name>A0ABU8H4W4_9SPHN</name>
<dbReference type="Proteomes" id="UP001367771">
    <property type="component" value="Unassembled WGS sequence"/>
</dbReference>
<reference evidence="1 2" key="1">
    <citation type="journal article" date="2013" name="Int. J. Syst. Evol. Microbiol.">
        <title>Sphingomonas kyungheensis sp. nov., a bacterium with ginsenoside-converting activity isolated from soil of a ginseng field.</title>
        <authorList>
            <person name="Son H.M."/>
            <person name="Yang J.E."/>
            <person name="Park Y."/>
            <person name="Han C.K."/>
            <person name="Kim S.G."/>
            <person name="Kook M."/>
            <person name="Yi T.H."/>
        </authorList>
    </citation>
    <scope>NUCLEOTIDE SEQUENCE [LARGE SCALE GENOMIC DNA]</scope>
    <source>
        <strain evidence="1 2">LMG 26582</strain>
    </source>
</reference>
<organism evidence="1 2">
    <name type="scientific">Sphingomonas kyungheensis</name>
    <dbReference type="NCBI Taxonomy" id="1069987"/>
    <lineage>
        <taxon>Bacteria</taxon>
        <taxon>Pseudomonadati</taxon>
        <taxon>Pseudomonadota</taxon>
        <taxon>Alphaproteobacteria</taxon>
        <taxon>Sphingomonadales</taxon>
        <taxon>Sphingomonadaceae</taxon>
        <taxon>Sphingomonas</taxon>
    </lineage>
</organism>